<dbReference type="PANTHER" id="PTHR22789:SF0">
    <property type="entry name" value="3-OXO-TETRONATE 4-PHOSPHATE DECARBOXYLASE-RELATED"/>
    <property type="match status" value="1"/>
</dbReference>
<dbReference type="PANTHER" id="PTHR22789">
    <property type="entry name" value="FUCULOSE PHOSPHATE ALDOLASE"/>
    <property type="match status" value="1"/>
</dbReference>
<name>A0A5C5ZXN6_9BACT</name>
<comment type="caution">
    <text evidence="4">The sequence shown here is derived from an EMBL/GenBank/DDBJ whole genome shotgun (WGS) entry which is preliminary data.</text>
</comment>
<dbReference type="AlphaFoldDB" id="A0A5C5ZXN6"/>
<dbReference type="InterPro" id="IPR036409">
    <property type="entry name" value="Aldolase_II/adducin_N_sf"/>
</dbReference>
<dbReference type="InterPro" id="IPR001303">
    <property type="entry name" value="Aldolase_II/adducin_N"/>
</dbReference>
<reference evidence="4 5" key="1">
    <citation type="submission" date="2019-02" db="EMBL/GenBank/DDBJ databases">
        <title>Deep-cultivation of Planctomycetes and their phenomic and genomic characterization uncovers novel biology.</title>
        <authorList>
            <person name="Wiegand S."/>
            <person name="Jogler M."/>
            <person name="Boedeker C."/>
            <person name="Pinto D."/>
            <person name="Vollmers J."/>
            <person name="Rivas-Marin E."/>
            <person name="Kohn T."/>
            <person name="Peeters S.H."/>
            <person name="Heuer A."/>
            <person name="Rast P."/>
            <person name="Oberbeckmann S."/>
            <person name="Bunk B."/>
            <person name="Jeske O."/>
            <person name="Meyerdierks A."/>
            <person name="Storesund J.E."/>
            <person name="Kallscheuer N."/>
            <person name="Luecker S."/>
            <person name="Lage O.M."/>
            <person name="Pohl T."/>
            <person name="Merkel B.J."/>
            <person name="Hornburger P."/>
            <person name="Mueller R.-W."/>
            <person name="Bruemmer F."/>
            <person name="Labrenz M."/>
            <person name="Spormann A.M."/>
            <person name="Op Den Camp H."/>
            <person name="Overmann J."/>
            <person name="Amann R."/>
            <person name="Jetten M.S.M."/>
            <person name="Mascher T."/>
            <person name="Medema M.H."/>
            <person name="Devos D.P."/>
            <person name="Kaster A.-K."/>
            <person name="Ovreas L."/>
            <person name="Rohde M."/>
            <person name="Galperin M.Y."/>
            <person name="Jogler C."/>
        </authorList>
    </citation>
    <scope>NUCLEOTIDE SEQUENCE [LARGE SCALE GENOMIC DNA]</scope>
    <source>
        <strain evidence="4 5">Mal64</strain>
    </source>
</reference>
<keyword evidence="5" id="KW-1185">Reference proteome</keyword>
<protein>
    <submittedName>
        <fullName evidence="4">Short chain dehydrogenase</fullName>
    </submittedName>
</protein>
<dbReference type="EMBL" id="SJPQ01000001">
    <property type="protein sequence ID" value="TWT91023.1"/>
    <property type="molecule type" value="Genomic_DNA"/>
</dbReference>
<dbReference type="InterPro" id="IPR050197">
    <property type="entry name" value="Aldolase_class_II_sugar_metab"/>
</dbReference>
<organism evidence="4 5">
    <name type="scientific">Pseudobythopirellula maris</name>
    <dbReference type="NCBI Taxonomy" id="2527991"/>
    <lineage>
        <taxon>Bacteria</taxon>
        <taxon>Pseudomonadati</taxon>
        <taxon>Planctomycetota</taxon>
        <taxon>Planctomycetia</taxon>
        <taxon>Pirellulales</taxon>
        <taxon>Lacipirellulaceae</taxon>
        <taxon>Pseudobythopirellula</taxon>
    </lineage>
</organism>
<dbReference type="OrthoDB" id="9774430at2"/>
<keyword evidence="2" id="KW-0456">Lyase</keyword>
<dbReference type="SMART" id="SM01007">
    <property type="entry name" value="Aldolase_II"/>
    <property type="match status" value="1"/>
</dbReference>
<dbReference type="GO" id="GO:0019323">
    <property type="term" value="P:pentose catabolic process"/>
    <property type="evidence" value="ECO:0007669"/>
    <property type="project" value="TreeGrafter"/>
</dbReference>
<evidence type="ECO:0000313" key="5">
    <source>
        <dbReference type="Proteomes" id="UP000315440"/>
    </source>
</evidence>
<dbReference type="Proteomes" id="UP000315440">
    <property type="component" value="Unassembled WGS sequence"/>
</dbReference>
<keyword evidence="1" id="KW-0479">Metal-binding</keyword>
<gene>
    <name evidence="4" type="ORF">Mal64_14220</name>
</gene>
<feature type="domain" description="Class II aldolase/adducin N-terminal" evidence="3">
    <location>
        <begin position="9"/>
        <end position="219"/>
    </location>
</feature>
<evidence type="ECO:0000256" key="2">
    <source>
        <dbReference type="ARBA" id="ARBA00023239"/>
    </source>
</evidence>
<dbReference type="Gene3D" id="3.40.225.10">
    <property type="entry name" value="Class II aldolase/adducin N-terminal domain"/>
    <property type="match status" value="1"/>
</dbReference>
<evidence type="ECO:0000256" key="1">
    <source>
        <dbReference type="ARBA" id="ARBA00022723"/>
    </source>
</evidence>
<evidence type="ECO:0000259" key="3">
    <source>
        <dbReference type="SMART" id="SM01007"/>
    </source>
</evidence>
<dbReference type="GO" id="GO:0016832">
    <property type="term" value="F:aldehyde-lyase activity"/>
    <property type="evidence" value="ECO:0007669"/>
    <property type="project" value="TreeGrafter"/>
</dbReference>
<dbReference type="RefSeq" id="WP_146398399.1">
    <property type="nucleotide sequence ID" value="NZ_SJPQ01000001.1"/>
</dbReference>
<accession>A0A5C5ZXN6</accession>
<dbReference type="GO" id="GO:0046872">
    <property type="term" value="F:metal ion binding"/>
    <property type="evidence" value="ECO:0007669"/>
    <property type="project" value="UniProtKB-KW"/>
</dbReference>
<dbReference type="GO" id="GO:0005829">
    <property type="term" value="C:cytosol"/>
    <property type="evidence" value="ECO:0007669"/>
    <property type="project" value="TreeGrafter"/>
</dbReference>
<evidence type="ECO:0000313" key="4">
    <source>
        <dbReference type="EMBL" id="TWT91023.1"/>
    </source>
</evidence>
<dbReference type="Pfam" id="PF00596">
    <property type="entry name" value="Aldolase_II"/>
    <property type="match status" value="1"/>
</dbReference>
<sequence length="262" mass="27670">MDAPAEVLAQLIDLSRWLGAPEQDCAILGEGNASALVDENTFLVKASGATLGALGEGDVVTIDLRAALDALDDPSIDDHNVGDRLADVQTAGKPLRPSVETWLHAVCLDLEGISFVGHTHPTAINALSCTTDFEGALAGRLFPDEIVVCGAEPLLAPYVDPGIVLARVMRDEIMAFVERVGEAPKTIYLRNHGFIALGPTASAVKQITAMAVKTARIRQGALAAGGIHLLTPAEVDKIAKRPDEHYRQRFLARQAAAQQGGA</sequence>
<proteinExistence type="predicted"/>
<dbReference type="SUPFAM" id="SSF53639">
    <property type="entry name" value="AraD/HMP-PK domain-like"/>
    <property type="match status" value="1"/>
</dbReference>